<dbReference type="PANTHER" id="PTHR21043:SF0">
    <property type="entry name" value="MITOCHONDRIAL ASSEMBLY OF RIBOSOMAL LARGE SUBUNIT PROTEIN 1"/>
    <property type="match status" value="1"/>
</dbReference>
<evidence type="ECO:0000256" key="2">
    <source>
        <dbReference type="HAMAP-Rule" id="MF_01477"/>
    </source>
</evidence>
<dbReference type="GO" id="GO:0017148">
    <property type="term" value="P:negative regulation of translation"/>
    <property type="evidence" value="ECO:0007669"/>
    <property type="project" value="UniProtKB-UniRule"/>
</dbReference>
<dbReference type="Pfam" id="PF02410">
    <property type="entry name" value="RsfS"/>
    <property type="match status" value="1"/>
</dbReference>
<evidence type="ECO:0000256" key="1">
    <source>
        <dbReference type="ARBA" id="ARBA00010574"/>
    </source>
</evidence>
<protein>
    <recommendedName>
        <fullName evidence="2">Ribosomal silencing factor RsfS</fullName>
    </recommendedName>
</protein>
<name>A0A9D5Q6H0_9BACT</name>
<dbReference type="InterPro" id="IPR004394">
    <property type="entry name" value="Iojap/RsfS/C7orf30"/>
</dbReference>
<dbReference type="PANTHER" id="PTHR21043">
    <property type="entry name" value="IOJAP SUPERFAMILY ORTHOLOG"/>
    <property type="match status" value="1"/>
</dbReference>
<dbReference type="Gene3D" id="3.30.460.10">
    <property type="entry name" value="Beta Polymerase, domain 2"/>
    <property type="match status" value="1"/>
</dbReference>
<comment type="similarity">
    <text evidence="1 2">Belongs to the Iojap/RsfS family.</text>
</comment>
<keyword evidence="2" id="KW-0810">Translation regulation</keyword>
<dbReference type="NCBIfam" id="TIGR00090">
    <property type="entry name" value="rsfS_iojap_ybeB"/>
    <property type="match status" value="1"/>
</dbReference>
<comment type="function">
    <text evidence="2">Functions as a ribosomal silencing factor. Interacts with ribosomal protein uL14 (rplN), blocking formation of intersubunit bridge B8. Prevents association of the 30S and 50S ribosomal subunits and the formation of functional ribosomes, thus repressing translation.</text>
</comment>
<comment type="subunit">
    <text evidence="2">Interacts with ribosomal protein uL14 (rplN).</text>
</comment>
<dbReference type="InterPro" id="IPR043519">
    <property type="entry name" value="NT_sf"/>
</dbReference>
<keyword evidence="2" id="KW-0963">Cytoplasm</keyword>
<comment type="caution">
    <text evidence="3">The sequence shown here is derived from an EMBL/GenBank/DDBJ whole genome shotgun (WGS) entry which is preliminary data.</text>
</comment>
<reference evidence="3" key="1">
    <citation type="submission" date="2019-11" db="EMBL/GenBank/DDBJ databases">
        <title>Microbial mats filling the niche in hypersaline microbial mats.</title>
        <authorList>
            <person name="Wong H.L."/>
            <person name="Macleod F.I."/>
            <person name="White R.A. III"/>
            <person name="Burns B.P."/>
        </authorList>
    </citation>
    <scope>NUCLEOTIDE SEQUENCE</scope>
    <source>
        <strain evidence="3">Rbin_158</strain>
    </source>
</reference>
<comment type="subcellular location">
    <subcellularLocation>
        <location evidence="2">Cytoplasm</location>
    </subcellularLocation>
</comment>
<dbReference type="GO" id="GO:0042256">
    <property type="term" value="P:cytosolic ribosome assembly"/>
    <property type="evidence" value="ECO:0007669"/>
    <property type="project" value="UniProtKB-UniRule"/>
</dbReference>
<gene>
    <name evidence="2 3" type="primary">rsfS</name>
    <name evidence="3" type="ORF">GF339_10045</name>
</gene>
<dbReference type="GO" id="GO:0043023">
    <property type="term" value="F:ribosomal large subunit binding"/>
    <property type="evidence" value="ECO:0007669"/>
    <property type="project" value="TreeGrafter"/>
</dbReference>
<dbReference type="GO" id="GO:0005737">
    <property type="term" value="C:cytoplasm"/>
    <property type="evidence" value="ECO:0007669"/>
    <property type="project" value="UniProtKB-SubCell"/>
</dbReference>
<dbReference type="GO" id="GO:0090071">
    <property type="term" value="P:negative regulation of ribosome biogenesis"/>
    <property type="evidence" value="ECO:0007669"/>
    <property type="project" value="UniProtKB-UniRule"/>
</dbReference>
<dbReference type="Proteomes" id="UP000649604">
    <property type="component" value="Unassembled WGS sequence"/>
</dbReference>
<dbReference type="AlphaFoldDB" id="A0A9D5Q6H0"/>
<dbReference type="EMBL" id="WJJP01000318">
    <property type="protein sequence ID" value="MBD3324916.1"/>
    <property type="molecule type" value="Genomic_DNA"/>
</dbReference>
<evidence type="ECO:0000313" key="3">
    <source>
        <dbReference type="EMBL" id="MBD3324916.1"/>
    </source>
</evidence>
<accession>A0A9D5Q6H0</accession>
<organism evidence="3 4">
    <name type="scientific">candidate division KSB3 bacterium</name>
    <dbReference type="NCBI Taxonomy" id="2044937"/>
    <lineage>
        <taxon>Bacteria</taxon>
        <taxon>candidate division KSB3</taxon>
    </lineage>
</organism>
<proteinExistence type="inferred from homology"/>
<dbReference type="HAMAP" id="MF_01477">
    <property type="entry name" value="Iojap_RsfS"/>
    <property type="match status" value="1"/>
</dbReference>
<keyword evidence="2" id="KW-0678">Repressor</keyword>
<dbReference type="SUPFAM" id="SSF81301">
    <property type="entry name" value="Nucleotidyltransferase"/>
    <property type="match status" value="1"/>
</dbReference>
<sequence length="129" mass="14590">MSTVSKDDAIAVADAILEKKGHDVVMLEISSVASYADYVLICSGRSIVQVKALVDAIQACLKQRHIHPLHIEGLAEARWVLLDYDELIIHVFLEEARYFYDLERLWSDVPRTAFEESPHGTSAEMHHDD</sequence>
<evidence type="ECO:0000313" key="4">
    <source>
        <dbReference type="Proteomes" id="UP000649604"/>
    </source>
</evidence>